<evidence type="ECO:0000256" key="2">
    <source>
        <dbReference type="ARBA" id="ARBA00011738"/>
    </source>
</evidence>
<dbReference type="FunFam" id="2.60.260.20:FF:000004">
    <property type="entry name" value="Molecular chaperone DnaJ"/>
    <property type="match status" value="1"/>
</dbReference>
<feature type="binding site" evidence="14">
    <location>
        <position position="195"/>
    </location>
    <ligand>
        <name>Zn(2+)</name>
        <dbReference type="ChEBI" id="CHEBI:29105"/>
        <label>1</label>
    </ligand>
</feature>
<dbReference type="Pfam" id="PF00684">
    <property type="entry name" value="DnaJ_CXXCXGXG"/>
    <property type="match status" value="1"/>
</dbReference>
<dbReference type="Pfam" id="PF01556">
    <property type="entry name" value="DnaJ_C"/>
    <property type="match status" value="1"/>
</dbReference>
<feature type="zinc finger region" description="CR-type" evidence="15">
    <location>
        <begin position="129"/>
        <end position="207"/>
    </location>
</feature>
<sequence>MAKRDYYEVLGVSQDADEKEIKRAYRKLAMKYHPDRNPDDKEAENKFKEASEAYEILADASKRSAYDQFGHAGVDGQAGAGGFGGGGASFSDIFGDVFGDIFGGGRGRSNRGADLRYTLELDLEEAVKGTTVQIKVPGHVECDLCHGSGAEKGSKAETCGTCAGMGQVRMQQGFFAVQQTCPTCRGSGKVIKNPCKKCHGAGRVEQPKTLSVKVPPGVDTGDRIRLSGEGEMGMDGGPAGDLYVQVAVKEHSIFTRDGRNLYCEVPISIVDATLGGELEVPTLDGRVKLKIPAETQTGKLFRLRNKGVTPVRGGPSGDLLCRVIVETPVNLTKRQKELLEEFQKTLDGQNGNNHAPRKTSWFEGVKSFFDEMKF</sequence>
<evidence type="ECO:0000256" key="12">
    <source>
        <dbReference type="ARBA" id="ARBA00061004"/>
    </source>
</evidence>
<feature type="binding site" evidence="14">
    <location>
        <position position="181"/>
    </location>
    <ligand>
        <name>Zn(2+)</name>
        <dbReference type="ChEBI" id="CHEBI:29105"/>
        <label>2</label>
    </ligand>
</feature>
<keyword evidence="7 14" id="KW-0863">Zinc-finger</keyword>
<keyword evidence="5 14" id="KW-0479">Metal-binding</keyword>
<keyword evidence="10 14" id="KW-0143">Chaperone</keyword>
<dbReference type="PROSITE" id="PS51188">
    <property type="entry name" value="ZF_CR"/>
    <property type="match status" value="1"/>
</dbReference>
<dbReference type="InterPro" id="IPR008971">
    <property type="entry name" value="HSP40/DnaJ_pept-bd"/>
</dbReference>
<feature type="binding site" evidence="14">
    <location>
        <position position="184"/>
    </location>
    <ligand>
        <name>Zn(2+)</name>
        <dbReference type="ChEBI" id="CHEBI:29105"/>
        <label>2</label>
    </ligand>
</feature>
<comment type="subunit">
    <text evidence="2 14">Homodimer.</text>
</comment>
<feature type="binding site" evidence="14">
    <location>
        <position position="159"/>
    </location>
    <ligand>
        <name>Zn(2+)</name>
        <dbReference type="ChEBI" id="CHEBI:29105"/>
        <label>2</label>
    </ligand>
</feature>
<dbReference type="InterPro" id="IPR036869">
    <property type="entry name" value="J_dom_sf"/>
</dbReference>
<dbReference type="STRING" id="626887.J057_12266"/>
<dbReference type="InterPro" id="IPR001305">
    <property type="entry name" value="HSP_DnaJ_Cys-rich_dom"/>
</dbReference>
<dbReference type="eggNOG" id="COG0484">
    <property type="taxonomic scope" value="Bacteria"/>
</dbReference>
<dbReference type="Gene3D" id="1.10.287.110">
    <property type="entry name" value="DnaJ domain"/>
    <property type="match status" value="1"/>
</dbReference>
<reference evidence="18 19" key="1">
    <citation type="journal article" date="2013" name="Genome Announc.">
        <title>Genome Sequence of the Polycyclic Aromatic Hydrocarbon-Degrading Bacterium Strain Marinobacter nanhaiticus D15-8WT.</title>
        <authorList>
            <person name="Cui Z."/>
            <person name="Gao W."/>
            <person name="Li Q."/>
            <person name="Xu G."/>
            <person name="Zheng L."/>
        </authorList>
    </citation>
    <scope>NUCLEOTIDE SEQUENCE [LARGE SCALE GENOMIC DNA]</scope>
    <source>
        <strain evidence="18 19">D15-8W</strain>
    </source>
</reference>
<comment type="domain">
    <text evidence="14">The J domain is necessary and sufficient to stimulate DnaK ATPase activity. Zinc center 1 plays an important role in the autonomous, DnaK-independent chaperone activity of DnaJ. Zinc center 2 is essential for interaction with DnaK and for DnaJ activity.</text>
</comment>
<dbReference type="PATRIC" id="fig|626887.3.peg.2454"/>
<evidence type="ECO:0000256" key="5">
    <source>
        <dbReference type="ARBA" id="ARBA00022723"/>
    </source>
</evidence>
<dbReference type="SMART" id="SM00271">
    <property type="entry name" value="DnaJ"/>
    <property type="match status" value="1"/>
</dbReference>
<proteinExistence type="inferred from homology"/>
<evidence type="ECO:0000256" key="6">
    <source>
        <dbReference type="ARBA" id="ARBA00022737"/>
    </source>
</evidence>
<dbReference type="GO" id="GO:0006260">
    <property type="term" value="P:DNA replication"/>
    <property type="evidence" value="ECO:0007669"/>
    <property type="project" value="UniProtKB-KW"/>
</dbReference>
<evidence type="ECO:0000259" key="17">
    <source>
        <dbReference type="PROSITE" id="PS51188"/>
    </source>
</evidence>
<dbReference type="Proteomes" id="UP000013165">
    <property type="component" value="Unassembled WGS sequence"/>
</dbReference>
<dbReference type="PRINTS" id="PR00625">
    <property type="entry name" value="JDOMAIN"/>
</dbReference>
<dbReference type="Pfam" id="PF00226">
    <property type="entry name" value="DnaJ"/>
    <property type="match status" value="1"/>
</dbReference>
<dbReference type="SUPFAM" id="SSF49493">
    <property type="entry name" value="HSP40/DnaJ peptide-binding domain"/>
    <property type="match status" value="2"/>
</dbReference>
<dbReference type="FunFam" id="2.10.230.10:FF:000002">
    <property type="entry name" value="Molecular chaperone DnaJ"/>
    <property type="match status" value="1"/>
</dbReference>
<comment type="caution">
    <text evidence="18">The sequence shown here is derived from an EMBL/GenBank/DDBJ whole genome shotgun (WGS) entry which is preliminary data.</text>
</comment>
<dbReference type="CDD" id="cd10747">
    <property type="entry name" value="DnaJ_C"/>
    <property type="match status" value="1"/>
</dbReference>
<dbReference type="PROSITE" id="PS50076">
    <property type="entry name" value="DNAJ_2"/>
    <property type="match status" value="1"/>
</dbReference>
<keyword evidence="8 14" id="KW-0862">Zinc</keyword>
<dbReference type="HAMAP" id="MF_01152">
    <property type="entry name" value="DnaJ"/>
    <property type="match status" value="1"/>
</dbReference>
<dbReference type="InterPro" id="IPR036410">
    <property type="entry name" value="HSP_DnaJ_Cys-rich_dom_sf"/>
</dbReference>
<organism evidence="18 19">
    <name type="scientific">Marinobacter nanhaiticus D15-8W</name>
    <dbReference type="NCBI Taxonomy" id="626887"/>
    <lineage>
        <taxon>Bacteria</taxon>
        <taxon>Pseudomonadati</taxon>
        <taxon>Pseudomonadota</taxon>
        <taxon>Gammaproteobacteria</taxon>
        <taxon>Pseudomonadales</taxon>
        <taxon>Marinobacteraceae</taxon>
        <taxon>Marinobacter</taxon>
    </lineage>
</organism>
<dbReference type="OrthoDB" id="9779889at2"/>
<dbReference type="SUPFAM" id="SSF46565">
    <property type="entry name" value="Chaperone J-domain"/>
    <property type="match status" value="1"/>
</dbReference>
<feature type="repeat" description="CXXCXGXG motif" evidence="14">
    <location>
        <begin position="195"/>
        <end position="202"/>
    </location>
</feature>
<feature type="binding site" evidence="14">
    <location>
        <position position="142"/>
    </location>
    <ligand>
        <name>Zn(2+)</name>
        <dbReference type="ChEBI" id="CHEBI:29105"/>
        <label>1</label>
    </ligand>
</feature>
<evidence type="ECO:0000256" key="11">
    <source>
        <dbReference type="ARBA" id="ARBA00053423"/>
    </source>
</evidence>
<feature type="domain" description="CR-type" evidence="17">
    <location>
        <begin position="129"/>
        <end position="207"/>
    </location>
</feature>
<evidence type="ECO:0000256" key="4">
    <source>
        <dbReference type="ARBA" id="ARBA00022705"/>
    </source>
</evidence>
<feature type="repeat" description="CXXCXGXG motif" evidence="14">
    <location>
        <begin position="142"/>
        <end position="149"/>
    </location>
</feature>
<evidence type="ECO:0000313" key="18">
    <source>
        <dbReference type="EMBL" id="ENO16128.1"/>
    </source>
</evidence>
<dbReference type="PANTHER" id="PTHR43096:SF48">
    <property type="entry name" value="CHAPERONE PROTEIN DNAJ"/>
    <property type="match status" value="1"/>
</dbReference>
<dbReference type="GO" id="GO:0009408">
    <property type="term" value="P:response to heat"/>
    <property type="evidence" value="ECO:0007669"/>
    <property type="project" value="InterPro"/>
</dbReference>
<dbReference type="InterPro" id="IPR018253">
    <property type="entry name" value="DnaJ_domain_CS"/>
</dbReference>
<dbReference type="CDD" id="cd06257">
    <property type="entry name" value="DnaJ"/>
    <property type="match status" value="1"/>
</dbReference>
<comment type="function">
    <text evidence="11 14">Participates actively in the response to hyperosmotic and heat shock by preventing the aggregation of stress-denatured proteins and by disaggregating proteins, also in an autonomous, DnaK-independent fashion. Unfolded proteins bind initially to DnaJ; upon interaction with the DnaJ-bound protein, DnaK hydrolyzes its bound ATP, resulting in the formation of a stable complex. GrpE releases ADP from DnaK; ATP binding to DnaK triggers the release of the substrate protein, thus completing the reaction cycle. Several rounds of ATP-dependent interactions between DnaJ, DnaK and GrpE are required for fully efficient folding. Also involved, together with DnaK and GrpE, in the DNA replication of plasmids through activation of initiation proteins.</text>
</comment>
<dbReference type="EMBL" id="APLQ01000011">
    <property type="protein sequence ID" value="ENO16128.1"/>
    <property type="molecule type" value="Genomic_DNA"/>
</dbReference>
<evidence type="ECO:0000259" key="16">
    <source>
        <dbReference type="PROSITE" id="PS50076"/>
    </source>
</evidence>
<evidence type="ECO:0000256" key="8">
    <source>
        <dbReference type="ARBA" id="ARBA00022833"/>
    </source>
</evidence>
<keyword evidence="19" id="KW-1185">Reference proteome</keyword>
<dbReference type="PROSITE" id="PS00636">
    <property type="entry name" value="DNAJ_1"/>
    <property type="match status" value="1"/>
</dbReference>
<evidence type="ECO:0000256" key="9">
    <source>
        <dbReference type="ARBA" id="ARBA00023016"/>
    </source>
</evidence>
<evidence type="ECO:0000313" key="19">
    <source>
        <dbReference type="Proteomes" id="UP000013165"/>
    </source>
</evidence>
<evidence type="ECO:0000256" key="3">
    <source>
        <dbReference type="ARBA" id="ARBA00022490"/>
    </source>
</evidence>
<evidence type="ECO:0000256" key="7">
    <source>
        <dbReference type="ARBA" id="ARBA00022771"/>
    </source>
</evidence>
<dbReference type="GO" id="GO:0005737">
    <property type="term" value="C:cytoplasm"/>
    <property type="evidence" value="ECO:0007669"/>
    <property type="project" value="UniProtKB-SubCell"/>
</dbReference>
<dbReference type="InterPro" id="IPR002939">
    <property type="entry name" value="DnaJ_C"/>
</dbReference>
<evidence type="ECO:0000256" key="1">
    <source>
        <dbReference type="ARBA" id="ARBA00004496"/>
    </source>
</evidence>
<dbReference type="PANTHER" id="PTHR43096">
    <property type="entry name" value="DNAJ HOMOLOG 1, MITOCHONDRIAL-RELATED"/>
    <property type="match status" value="1"/>
</dbReference>
<dbReference type="InterPro" id="IPR001623">
    <property type="entry name" value="DnaJ_domain"/>
</dbReference>
<dbReference type="FunFam" id="1.10.287.110:FF:000034">
    <property type="entry name" value="Chaperone protein DnaJ"/>
    <property type="match status" value="1"/>
</dbReference>
<evidence type="ECO:0000256" key="15">
    <source>
        <dbReference type="PROSITE-ProRule" id="PRU00546"/>
    </source>
</evidence>
<feature type="binding site" evidence="14">
    <location>
        <position position="198"/>
    </location>
    <ligand>
        <name>Zn(2+)</name>
        <dbReference type="ChEBI" id="CHEBI:29105"/>
        <label>1</label>
    </ligand>
</feature>
<evidence type="ECO:0000256" key="14">
    <source>
        <dbReference type="HAMAP-Rule" id="MF_01152"/>
    </source>
</evidence>
<dbReference type="SUPFAM" id="SSF57938">
    <property type="entry name" value="DnaJ/Hsp40 cysteine-rich domain"/>
    <property type="match status" value="1"/>
</dbReference>
<dbReference type="HOGENOM" id="CLU_017633_0_7_6"/>
<dbReference type="GO" id="GO:0005524">
    <property type="term" value="F:ATP binding"/>
    <property type="evidence" value="ECO:0007669"/>
    <property type="project" value="InterPro"/>
</dbReference>
<dbReference type="AlphaFoldDB" id="N6X4Y3"/>
<accession>N6X4Y3</accession>
<dbReference type="InterPro" id="IPR012724">
    <property type="entry name" value="DnaJ"/>
</dbReference>
<protein>
    <recommendedName>
        <fullName evidence="13 14">Chaperone protein DnaJ</fullName>
    </recommendedName>
</protein>
<comment type="similarity">
    <text evidence="12 14">Belongs to the DnaJ family.</text>
</comment>
<name>N6X4Y3_9GAMM</name>
<feature type="binding site" evidence="14">
    <location>
        <position position="162"/>
    </location>
    <ligand>
        <name>Zn(2+)</name>
        <dbReference type="ChEBI" id="CHEBI:29105"/>
        <label>2</label>
    </ligand>
</feature>
<evidence type="ECO:0000256" key="13">
    <source>
        <dbReference type="ARBA" id="ARBA00067609"/>
    </source>
</evidence>
<dbReference type="GO" id="GO:0051082">
    <property type="term" value="F:unfolded protein binding"/>
    <property type="evidence" value="ECO:0007669"/>
    <property type="project" value="UniProtKB-UniRule"/>
</dbReference>
<keyword evidence="3 14" id="KW-0963">Cytoplasm</keyword>
<dbReference type="RefSeq" id="WP_004580414.1">
    <property type="nucleotide sequence ID" value="NZ_AP028878.1"/>
</dbReference>
<keyword evidence="4 14" id="KW-0235">DNA replication</keyword>
<dbReference type="NCBIfam" id="TIGR02349">
    <property type="entry name" value="DnaJ_bact"/>
    <property type="match status" value="1"/>
</dbReference>
<keyword evidence="9 14" id="KW-0346">Stress response</keyword>
<comment type="subcellular location">
    <subcellularLocation>
        <location evidence="1 14">Cytoplasm</location>
    </subcellularLocation>
</comment>
<feature type="repeat" description="CXXCXGXG motif" evidence="14">
    <location>
        <begin position="159"/>
        <end position="166"/>
    </location>
</feature>
<comment type="cofactor">
    <cofactor evidence="14">
        <name>Zn(2+)</name>
        <dbReference type="ChEBI" id="CHEBI:29105"/>
    </cofactor>
    <text evidence="14">Binds 2 Zn(2+) ions per monomer.</text>
</comment>
<dbReference type="Gene3D" id="2.10.230.10">
    <property type="entry name" value="Heat shock protein DnaJ, cysteine-rich domain"/>
    <property type="match status" value="1"/>
</dbReference>
<dbReference type="CDD" id="cd10719">
    <property type="entry name" value="DnaJ_zf"/>
    <property type="match status" value="1"/>
</dbReference>
<gene>
    <name evidence="14 18" type="primary">dnaJ</name>
    <name evidence="18" type="ORF">J057_12266</name>
</gene>
<feature type="domain" description="J" evidence="16">
    <location>
        <begin position="5"/>
        <end position="70"/>
    </location>
</feature>
<keyword evidence="6 14" id="KW-0677">Repeat</keyword>
<evidence type="ECO:0000256" key="10">
    <source>
        <dbReference type="ARBA" id="ARBA00023186"/>
    </source>
</evidence>
<feature type="repeat" description="CXXCXGXG motif" evidence="14">
    <location>
        <begin position="181"/>
        <end position="188"/>
    </location>
</feature>
<dbReference type="GO" id="GO:0031072">
    <property type="term" value="F:heat shock protein binding"/>
    <property type="evidence" value="ECO:0007669"/>
    <property type="project" value="InterPro"/>
</dbReference>
<dbReference type="Gene3D" id="2.60.260.20">
    <property type="entry name" value="Urease metallochaperone UreE, N-terminal domain"/>
    <property type="match status" value="2"/>
</dbReference>
<dbReference type="NCBIfam" id="NF008035">
    <property type="entry name" value="PRK10767.1"/>
    <property type="match status" value="1"/>
</dbReference>
<dbReference type="GO" id="GO:0008270">
    <property type="term" value="F:zinc ion binding"/>
    <property type="evidence" value="ECO:0007669"/>
    <property type="project" value="UniProtKB-UniRule"/>
</dbReference>
<feature type="binding site" evidence="14">
    <location>
        <position position="145"/>
    </location>
    <ligand>
        <name>Zn(2+)</name>
        <dbReference type="ChEBI" id="CHEBI:29105"/>
        <label>1</label>
    </ligand>
</feature>
<dbReference type="GO" id="GO:0042026">
    <property type="term" value="P:protein refolding"/>
    <property type="evidence" value="ECO:0007669"/>
    <property type="project" value="TreeGrafter"/>
</dbReference>